<dbReference type="EMBL" id="NEDP02076707">
    <property type="protein sequence ID" value="OWF35801.1"/>
    <property type="molecule type" value="Genomic_DNA"/>
</dbReference>
<keyword evidence="8" id="KW-0966">Cell projection</keyword>
<proteinExistence type="inferred from homology"/>
<dbReference type="InterPro" id="IPR008805">
    <property type="entry name" value="RIB43A"/>
</dbReference>
<dbReference type="STRING" id="6573.A0A210PH40"/>
<keyword evidence="3" id="KW-0963">Cytoplasm</keyword>
<dbReference type="Pfam" id="PF05914">
    <property type="entry name" value="RIB43A"/>
    <property type="match status" value="1"/>
</dbReference>
<dbReference type="Proteomes" id="UP000242188">
    <property type="component" value="Unassembled WGS sequence"/>
</dbReference>
<evidence type="ECO:0000256" key="10">
    <source>
        <dbReference type="SAM" id="Coils"/>
    </source>
</evidence>
<feature type="coiled-coil region" evidence="10">
    <location>
        <begin position="164"/>
        <end position="234"/>
    </location>
</feature>
<comment type="similarity">
    <text evidence="2">Belongs to the RIB43A family.</text>
</comment>
<evidence type="ECO:0000256" key="9">
    <source>
        <dbReference type="ARBA" id="ARBA00046435"/>
    </source>
</evidence>
<evidence type="ECO:0000256" key="8">
    <source>
        <dbReference type="ARBA" id="ARBA00023273"/>
    </source>
</evidence>
<name>A0A210PH40_MIZYE</name>
<dbReference type="PANTHER" id="PTHR14517:SF6">
    <property type="entry name" value="RE41410P"/>
    <property type="match status" value="1"/>
</dbReference>
<comment type="subunit">
    <text evidence="9">Microtubule inner protein component of sperm flagellar doublet microtubules.</text>
</comment>
<evidence type="ECO:0000256" key="7">
    <source>
        <dbReference type="ARBA" id="ARBA00023212"/>
    </source>
</evidence>
<evidence type="ECO:0000256" key="11">
    <source>
        <dbReference type="SAM" id="MobiDB-lite"/>
    </source>
</evidence>
<evidence type="ECO:0000256" key="3">
    <source>
        <dbReference type="ARBA" id="ARBA00022490"/>
    </source>
</evidence>
<dbReference type="PANTHER" id="PTHR14517">
    <property type="entry name" value="RIB43A-RELATED"/>
    <property type="match status" value="1"/>
</dbReference>
<dbReference type="AlphaFoldDB" id="A0A210PH40"/>
<evidence type="ECO:0000256" key="4">
    <source>
        <dbReference type="ARBA" id="ARBA00022846"/>
    </source>
</evidence>
<dbReference type="OrthoDB" id="429119at2759"/>
<gene>
    <name evidence="12" type="ORF">KP79_PYT11499</name>
</gene>
<evidence type="ECO:0000256" key="5">
    <source>
        <dbReference type="ARBA" id="ARBA00023054"/>
    </source>
</evidence>
<evidence type="ECO:0000313" key="12">
    <source>
        <dbReference type="EMBL" id="OWF35801.1"/>
    </source>
</evidence>
<keyword evidence="7" id="KW-0206">Cytoskeleton</keyword>
<evidence type="ECO:0000313" key="13">
    <source>
        <dbReference type="Proteomes" id="UP000242188"/>
    </source>
</evidence>
<evidence type="ECO:0000256" key="1">
    <source>
        <dbReference type="ARBA" id="ARBA00004611"/>
    </source>
</evidence>
<accession>A0A210PH40</accession>
<protein>
    <submittedName>
        <fullName evidence="12">RIB43A-like with coiled-coils protein 2</fullName>
    </submittedName>
</protein>
<evidence type="ECO:0000256" key="2">
    <source>
        <dbReference type="ARBA" id="ARBA00006875"/>
    </source>
</evidence>
<reference evidence="12 13" key="1">
    <citation type="journal article" date="2017" name="Nat. Ecol. Evol.">
        <title>Scallop genome provides insights into evolution of bilaterian karyotype and development.</title>
        <authorList>
            <person name="Wang S."/>
            <person name="Zhang J."/>
            <person name="Jiao W."/>
            <person name="Li J."/>
            <person name="Xun X."/>
            <person name="Sun Y."/>
            <person name="Guo X."/>
            <person name="Huan P."/>
            <person name="Dong B."/>
            <person name="Zhang L."/>
            <person name="Hu X."/>
            <person name="Sun X."/>
            <person name="Wang J."/>
            <person name="Zhao C."/>
            <person name="Wang Y."/>
            <person name="Wang D."/>
            <person name="Huang X."/>
            <person name="Wang R."/>
            <person name="Lv J."/>
            <person name="Li Y."/>
            <person name="Zhang Z."/>
            <person name="Liu B."/>
            <person name="Lu W."/>
            <person name="Hui Y."/>
            <person name="Liang J."/>
            <person name="Zhou Z."/>
            <person name="Hou R."/>
            <person name="Li X."/>
            <person name="Liu Y."/>
            <person name="Li H."/>
            <person name="Ning X."/>
            <person name="Lin Y."/>
            <person name="Zhao L."/>
            <person name="Xing Q."/>
            <person name="Dou J."/>
            <person name="Li Y."/>
            <person name="Mao J."/>
            <person name="Guo H."/>
            <person name="Dou H."/>
            <person name="Li T."/>
            <person name="Mu C."/>
            <person name="Jiang W."/>
            <person name="Fu Q."/>
            <person name="Fu X."/>
            <person name="Miao Y."/>
            <person name="Liu J."/>
            <person name="Yu Q."/>
            <person name="Li R."/>
            <person name="Liao H."/>
            <person name="Li X."/>
            <person name="Kong Y."/>
            <person name="Jiang Z."/>
            <person name="Chourrout D."/>
            <person name="Li R."/>
            <person name="Bao Z."/>
        </authorList>
    </citation>
    <scope>NUCLEOTIDE SEQUENCE [LARGE SCALE GENOMIC DNA]</scope>
    <source>
        <strain evidence="12 13">PY_sf001</strain>
    </source>
</reference>
<keyword evidence="5 10" id="KW-0175">Coiled coil</keyword>
<keyword evidence="13" id="KW-1185">Reference proteome</keyword>
<evidence type="ECO:0000256" key="6">
    <source>
        <dbReference type="ARBA" id="ARBA00023069"/>
    </source>
</evidence>
<keyword evidence="6" id="KW-0969">Cilium</keyword>
<keyword evidence="4" id="KW-0282">Flagellum</keyword>
<feature type="region of interest" description="Disordered" evidence="11">
    <location>
        <begin position="334"/>
        <end position="354"/>
    </location>
</feature>
<sequence length="379" mass="45254">MYKLDLPIDYKEAAAIERRKLMEEQRKSRIFNSKTRTIGIDAQAIEQQNLDKKQQEEYERSRDRSFAADAVRNDKISMMLEQRQNHDVRELNKAVNDFRSMHQQPGSRREFDLYDPDYLKKDKPARVSDDDPRCGISSLQKFEGEDLNNKARLNYQQEQLREWSTQQSQEKDQAKRNMDQANRLYELKMRELDQRAMDLANSEEECRRAINMAVKDYNQALDRERSEKERLQKQQNHDDNMTEIANHIFGDVLTENPSVAQSAFGPHRVITDRWKGMSPQQLDHIRNLQELQRAEKNRHDQEEELRNKEWERQQVANARAAMLLEREMDRKRRELDREQADENRRLASEQTSHKDFLNKEVYTNPPTAAYFTQFNTTTR</sequence>
<organism evidence="12 13">
    <name type="scientific">Mizuhopecten yessoensis</name>
    <name type="common">Japanese scallop</name>
    <name type="synonym">Patinopecten yessoensis</name>
    <dbReference type="NCBI Taxonomy" id="6573"/>
    <lineage>
        <taxon>Eukaryota</taxon>
        <taxon>Metazoa</taxon>
        <taxon>Spiralia</taxon>
        <taxon>Lophotrochozoa</taxon>
        <taxon>Mollusca</taxon>
        <taxon>Bivalvia</taxon>
        <taxon>Autobranchia</taxon>
        <taxon>Pteriomorphia</taxon>
        <taxon>Pectinida</taxon>
        <taxon>Pectinoidea</taxon>
        <taxon>Pectinidae</taxon>
        <taxon>Mizuhopecten</taxon>
    </lineage>
</organism>
<comment type="caution">
    <text evidence="12">The sequence shown here is derived from an EMBL/GenBank/DDBJ whole genome shotgun (WGS) entry which is preliminary data.</text>
</comment>
<comment type="subcellular location">
    <subcellularLocation>
        <location evidence="1">Cytoplasm</location>
        <location evidence="1">Cytoskeleton</location>
        <location evidence="1">Flagellum axoneme</location>
    </subcellularLocation>
</comment>